<reference evidence="2" key="1">
    <citation type="submission" date="2017-05" db="UniProtKB">
        <authorList>
            <consortium name="EnsemblMetazoa"/>
        </authorList>
    </citation>
    <scope>IDENTIFICATION</scope>
</reference>
<proteinExistence type="predicted"/>
<accession>A0A1X7TZJ1</accession>
<dbReference type="OrthoDB" id="2371919at2759"/>
<evidence type="ECO:0000256" key="1">
    <source>
        <dbReference type="SAM" id="MobiDB-lite"/>
    </source>
</evidence>
<sequence length="223" mass="24728">MVLAEGHTSDSTASTGERKCDSRQGLESDEGSLQLDARSGDLPPDPKVLSLPRDRFICNTTISTTTPLLQLETSAPCRSKICFHPRFGTSEGLCQPPWNVIGRVLLKVESHGVKLVILIAPIWPSQTWYPSMLLVSNPLRIDPQRAAITEDHLDLTPSLAMWPISGNTIKIRNFHQRLQTSSYYHEDRSPHSLATQVAKSGSAGALRGNAIQIQHLWKMWLIS</sequence>
<dbReference type="EnsemblMetazoa" id="Aqu2.1.20745_001">
    <property type="protein sequence ID" value="Aqu2.1.20745_001"/>
    <property type="gene ID" value="Aqu2.1.20745"/>
</dbReference>
<organism evidence="2">
    <name type="scientific">Amphimedon queenslandica</name>
    <name type="common">Sponge</name>
    <dbReference type="NCBI Taxonomy" id="400682"/>
    <lineage>
        <taxon>Eukaryota</taxon>
        <taxon>Metazoa</taxon>
        <taxon>Porifera</taxon>
        <taxon>Demospongiae</taxon>
        <taxon>Heteroscleromorpha</taxon>
        <taxon>Haplosclerida</taxon>
        <taxon>Niphatidae</taxon>
        <taxon>Amphimedon</taxon>
    </lineage>
</organism>
<feature type="region of interest" description="Disordered" evidence="1">
    <location>
        <begin position="1"/>
        <end position="48"/>
    </location>
</feature>
<dbReference type="AlphaFoldDB" id="A0A1X7TZJ1"/>
<evidence type="ECO:0000313" key="2">
    <source>
        <dbReference type="EnsemblMetazoa" id="Aqu2.1.20745_001"/>
    </source>
</evidence>
<dbReference type="InParanoid" id="A0A1X7TZJ1"/>
<name>A0A1X7TZJ1_AMPQE</name>
<feature type="compositionally biased region" description="Basic and acidic residues" evidence="1">
    <location>
        <begin position="16"/>
        <end position="26"/>
    </location>
</feature>
<protein>
    <submittedName>
        <fullName evidence="2">Uncharacterized protein</fullName>
    </submittedName>
</protein>